<evidence type="ECO:0000256" key="10">
    <source>
        <dbReference type="PROSITE-ProRule" id="PRU00103"/>
    </source>
</evidence>
<evidence type="ECO:0007829" key="17">
    <source>
        <dbReference type="PeptideAtlas" id="A0A498MCL6"/>
    </source>
</evidence>
<name>A0A498MCL6_LABRO</name>
<feature type="domain" description="25S rRNA (uridine-N(3))-methyltransferase BMT5-like" evidence="12">
    <location>
        <begin position="7"/>
        <end position="124"/>
    </location>
</feature>
<feature type="repeat" description="HEAT" evidence="10">
    <location>
        <begin position="1051"/>
        <end position="1089"/>
    </location>
</feature>
<dbReference type="InterPro" id="IPR055231">
    <property type="entry name" value="2AA_helical"/>
</dbReference>
<feature type="transmembrane region" description="Helical" evidence="11">
    <location>
        <begin position="334"/>
        <end position="358"/>
    </location>
</feature>
<keyword evidence="5" id="KW-0677">Repeat</keyword>
<dbReference type="GO" id="GO:0000159">
    <property type="term" value="C:protein phosphatase type 2A complex"/>
    <property type="evidence" value="ECO:0007669"/>
    <property type="project" value="TreeGrafter"/>
</dbReference>
<feature type="repeat" description="HEAT" evidence="10">
    <location>
        <begin position="774"/>
        <end position="812"/>
    </location>
</feature>
<evidence type="ECO:0000256" key="7">
    <source>
        <dbReference type="ARBA" id="ARBA00022989"/>
    </source>
</evidence>
<dbReference type="SUPFAM" id="SSF48371">
    <property type="entry name" value="ARM repeat"/>
    <property type="match status" value="1"/>
</dbReference>
<feature type="repeat" description="HEAT" evidence="10">
    <location>
        <begin position="1090"/>
        <end position="1128"/>
    </location>
</feature>
<organism evidence="15 16">
    <name type="scientific">Labeo rohita</name>
    <name type="common">Indian major carp</name>
    <name type="synonym">Cyprinus rohita</name>
    <dbReference type="NCBI Taxonomy" id="84645"/>
    <lineage>
        <taxon>Eukaryota</taxon>
        <taxon>Metazoa</taxon>
        <taxon>Chordata</taxon>
        <taxon>Craniata</taxon>
        <taxon>Vertebrata</taxon>
        <taxon>Euteleostomi</taxon>
        <taxon>Actinopterygii</taxon>
        <taxon>Neopterygii</taxon>
        <taxon>Teleostei</taxon>
        <taxon>Ostariophysi</taxon>
        <taxon>Cypriniformes</taxon>
        <taxon>Cyprinidae</taxon>
        <taxon>Labeoninae</taxon>
        <taxon>Labeonini</taxon>
        <taxon>Labeo</taxon>
    </lineage>
</organism>
<keyword evidence="8 11" id="KW-0472">Membrane</keyword>
<gene>
    <name evidence="15" type="ORF">ROHU_026833</name>
</gene>
<evidence type="ECO:0000256" key="6">
    <source>
        <dbReference type="ARBA" id="ARBA00022824"/>
    </source>
</evidence>
<comment type="caution">
    <text evidence="15">The sequence shown here is derived from an EMBL/GenBank/DDBJ whole genome shotgun (WGS) entry which is preliminary data.</text>
</comment>
<accession>A0A498MCL6</accession>
<feature type="transmembrane region" description="Helical" evidence="11">
    <location>
        <begin position="219"/>
        <end position="240"/>
    </location>
</feature>
<reference evidence="15 16" key="1">
    <citation type="submission" date="2018-03" db="EMBL/GenBank/DDBJ databases">
        <title>Draft genome sequence of Rohu Carp (Labeo rohita).</title>
        <authorList>
            <person name="Das P."/>
            <person name="Kushwaha B."/>
            <person name="Joshi C.G."/>
            <person name="Kumar D."/>
            <person name="Nagpure N.S."/>
            <person name="Sahoo L."/>
            <person name="Das S.P."/>
            <person name="Bit A."/>
            <person name="Patnaik S."/>
            <person name="Meher P.K."/>
            <person name="Jayasankar P."/>
            <person name="Koringa P.G."/>
            <person name="Patel N.V."/>
            <person name="Hinsu A.T."/>
            <person name="Kumar R."/>
            <person name="Pandey M."/>
            <person name="Agarwal S."/>
            <person name="Srivastava S."/>
            <person name="Singh M."/>
            <person name="Iquebal M.A."/>
            <person name="Jaiswal S."/>
            <person name="Angadi U.B."/>
            <person name="Kumar N."/>
            <person name="Raza M."/>
            <person name="Shah T.M."/>
            <person name="Rai A."/>
            <person name="Jena J.K."/>
        </authorList>
    </citation>
    <scope>NUCLEOTIDE SEQUENCE [LARGE SCALE GENOMIC DNA]</scope>
    <source>
        <strain evidence="15">DASCIFA01</strain>
        <tissue evidence="15">Testis</tissue>
    </source>
</reference>
<comment type="subcellular location">
    <subcellularLocation>
        <location evidence="1">Endoplasmic reticulum membrane</location>
        <topology evidence="1">Multi-pass membrane protein</topology>
    </subcellularLocation>
</comment>
<evidence type="ECO:0000256" key="2">
    <source>
        <dbReference type="ARBA" id="ARBA00022676"/>
    </source>
</evidence>
<feature type="domain" description="Phosphatase PP2A regulatory subunit A/Splicing factor 3B subunit 1-like HEAT repeat" evidence="13">
    <location>
        <begin position="845"/>
        <end position="926"/>
    </location>
</feature>
<feature type="repeat" description="HEAT" evidence="10">
    <location>
        <begin position="1129"/>
        <end position="1156"/>
    </location>
</feature>
<dbReference type="GO" id="GO:0070042">
    <property type="term" value="F:rRNA (uridine-N3-)-methyltransferase activity"/>
    <property type="evidence" value="ECO:0007669"/>
    <property type="project" value="InterPro"/>
</dbReference>
<dbReference type="Pfam" id="PF02985">
    <property type="entry name" value="HEAT"/>
    <property type="match status" value="2"/>
</dbReference>
<feature type="domain" description="Phosphatase 2A Regulatory Subunit A helical" evidence="14">
    <location>
        <begin position="658"/>
        <end position="839"/>
    </location>
</feature>
<dbReference type="InterPro" id="IPR019446">
    <property type="entry name" value="BMT5-like"/>
</dbReference>
<proteinExistence type="evidence at protein level"/>
<dbReference type="GO" id="GO:0019888">
    <property type="term" value="F:protein phosphatase regulator activity"/>
    <property type="evidence" value="ECO:0007669"/>
    <property type="project" value="TreeGrafter"/>
</dbReference>
<evidence type="ECO:0000259" key="12">
    <source>
        <dbReference type="Pfam" id="PF10354"/>
    </source>
</evidence>
<dbReference type="Pfam" id="PF10354">
    <property type="entry name" value="BMT5-like"/>
    <property type="match status" value="1"/>
</dbReference>
<evidence type="ECO:0000313" key="16">
    <source>
        <dbReference type="Proteomes" id="UP000290572"/>
    </source>
</evidence>
<dbReference type="Pfam" id="PF22956">
    <property type="entry name" value="VPS15-like_hel"/>
    <property type="match status" value="1"/>
</dbReference>
<evidence type="ECO:0000256" key="8">
    <source>
        <dbReference type="ARBA" id="ARBA00023136"/>
    </source>
</evidence>
<sequence length="1156" mass="130667">MQTPVAGSVVLFEVDCTCLKEHETIQHHLFDCVIFNFPHCGRKSGVKKNRILLVKFFQSAVAVLKDNGEVHVTLCNGQGGTPCDSPMREWHNSWQVVAMAAESGLILSEIRPFDCEMYQGYRCTGYRSSSKAGQVWAPEGSTAFKCLVSARFCAALLSNISDCDETYNYWEPTHYLLYGTGMQTWEYSPVYAIRSYAYLWLHALPACFHAKILQTNKVLVFYFLRCMLAFTCCVCELYFYNFPPQYILHVQYSGSYDWLVPGAPKSGCAGCCSGGHSWLALQCPIGVPVVVVDSYYYGKLVIAPLNIILYNVFTPHGPDLYGTEPWHYYFVNGFLNFNIVFVLALFSLPLTALMEALLQRFNVQNLGRPYWLTLSPMYLWMLVFFTRPHKEERFLFPIYPLICLCGAVALSSLQKCYHFIFQRYRLEHYTISSNWLALGSVLLFGVLSLSRSVALFRGYHAPLDLYPEFHRIAKDPAIHTVPEGRLVNVCVGKEWYRFPSSFLLPNNWHLQFIQSEFRGQLPKPYAMGPDATWIIPSDMNDQNLEEPSRYVELKQCHYLVDLATETEAPLEPRYASNKEEWSVIAEKPFLDTTRQLRLNSIKKLSTIALALGVERTRTELLPFLTDTIYDEDEVLLALAEQLGNFTMLVGGPEYVHCLLPPLESLATVEETVVRDKAVESLRKISHEHSPVDLEVHFEPLVKRLASGDWFTSRTSACGLFSVCYPRVSSTVKAEIRQHFRTLCSDDTPMVRRAAASKLGEFAKVLELEYVKSDIISLFTALASDEQDSVRLLAVEAGVSIATLLPQEDLEALVMPTLRQAAEDKSWRVRYMVADKFSDLQKAVGPEITKNDLVPAFQNLLKDCEAEVRAAAANKVKEFCENLPEDSRETIIMTHILPCVKELVSDTNQHVKSALASVIMGLSTILGKDNTIEHLLPLFLAQLKDECPEVRLNIISNLDCVNEVIGIRQLSQSLLPAIVELAEDAKWRVRLAIIEYMPLLAGQLGVEFFDEKLNSLCMAWLVDHVYAIREAATCNLMKLVEKFGAEWAQNTIVPKVLGMANDPNYLHRMTTLFCINALSEVCGQEITTKHMLPVVFKMSNDQVANVRFNVAKSLQKIGPVLDSNCLQTEVKPVLEKLASDQDMDVKYFAQEAISDKS</sequence>
<keyword evidence="3" id="KW-0808">Transferase</keyword>
<dbReference type="GO" id="GO:0016757">
    <property type="term" value="F:glycosyltransferase activity"/>
    <property type="evidence" value="ECO:0007669"/>
    <property type="project" value="UniProtKB-KW"/>
</dbReference>
<comment type="similarity">
    <text evidence="9">Belongs to the phosphatase 2A regulatory subunit A family.</text>
</comment>
<dbReference type="InterPro" id="IPR000357">
    <property type="entry name" value="HEAT"/>
</dbReference>
<evidence type="ECO:0000256" key="11">
    <source>
        <dbReference type="SAM" id="Phobius"/>
    </source>
</evidence>
<dbReference type="PROSITE" id="PS50077">
    <property type="entry name" value="HEAT_REPEAT"/>
    <property type="match status" value="10"/>
</dbReference>
<dbReference type="GO" id="GO:0070475">
    <property type="term" value="P:rRNA base methylation"/>
    <property type="evidence" value="ECO:0007669"/>
    <property type="project" value="InterPro"/>
</dbReference>
<dbReference type="InterPro" id="IPR029063">
    <property type="entry name" value="SAM-dependent_MTases_sf"/>
</dbReference>
<feature type="repeat" description="HEAT" evidence="10">
    <location>
        <begin position="852"/>
        <end position="889"/>
    </location>
</feature>
<keyword evidence="4 11" id="KW-0812">Transmembrane</keyword>
<keyword evidence="2" id="KW-0328">Glycosyltransferase</keyword>
<feature type="transmembrane region" description="Helical" evidence="11">
    <location>
        <begin position="394"/>
        <end position="413"/>
    </location>
</feature>
<dbReference type="InterPro" id="IPR005599">
    <property type="entry name" value="GPI_mannosylTrfase"/>
</dbReference>
<dbReference type="Gene3D" id="1.25.10.10">
    <property type="entry name" value="Leucine-rich Repeat Variant"/>
    <property type="match status" value="1"/>
</dbReference>
<feature type="repeat" description="HEAT" evidence="10">
    <location>
        <begin position="895"/>
        <end position="933"/>
    </location>
</feature>
<dbReference type="SUPFAM" id="SSF53335">
    <property type="entry name" value="S-adenosyl-L-methionine-dependent methyltransferases"/>
    <property type="match status" value="1"/>
</dbReference>
<feature type="transmembrane region" description="Helical" evidence="11">
    <location>
        <begin position="370"/>
        <end position="388"/>
    </location>
</feature>
<dbReference type="InterPro" id="IPR021133">
    <property type="entry name" value="HEAT_type_2"/>
</dbReference>
<evidence type="ECO:0000256" key="5">
    <source>
        <dbReference type="ARBA" id="ARBA00022737"/>
    </source>
</evidence>
<dbReference type="InterPro" id="IPR016024">
    <property type="entry name" value="ARM-type_fold"/>
</dbReference>
<feature type="repeat" description="HEAT" evidence="10">
    <location>
        <begin position="813"/>
        <end position="851"/>
    </location>
</feature>
<dbReference type="GO" id="GO:0005829">
    <property type="term" value="C:cytosol"/>
    <property type="evidence" value="ECO:0007669"/>
    <property type="project" value="TreeGrafter"/>
</dbReference>
<evidence type="ECO:0000256" key="1">
    <source>
        <dbReference type="ARBA" id="ARBA00004477"/>
    </source>
</evidence>
<dbReference type="InterPro" id="IPR051023">
    <property type="entry name" value="PP2A_Regulatory_Subunit_A"/>
</dbReference>
<evidence type="ECO:0000259" key="13">
    <source>
        <dbReference type="Pfam" id="PF22646"/>
    </source>
</evidence>
<feature type="transmembrane region" description="Helical" evidence="11">
    <location>
        <begin position="434"/>
        <end position="456"/>
    </location>
</feature>
<dbReference type="FunFam" id="1.25.10.10:FF:000011">
    <property type="entry name" value="Serine/threonine-protein phosphatase 2A regulatory subunit A alpha isoform"/>
    <property type="match status" value="1"/>
</dbReference>
<evidence type="ECO:0000256" key="3">
    <source>
        <dbReference type="ARBA" id="ARBA00022679"/>
    </source>
</evidence>
<dbReference type="STRING" id="84645.A0A498MCL6"/>
<dbReference type="EMBL" id="QBIY01012743">
    <property type="protein sequence ID" value="RXN17553.1"/>
    <property type="molecule type" value="Genomic_DNA"/>
</dbReference>
<keyword evidence="16" id="KW-1185">Reference proteome</keyword>
<evidence type="ECO:0000256" key="4">
    <source>
        <dbReference type="ARBA" id="ARBA00022692"/>
    </source>
</evidence>
<dbReference type="Proteomes" id="UP000290572">
    <property type="component" value="Unassembled WGS sequence"/>
</dbReference>
<dbReference type="Pfam" id="PF22646">
    <property type="entry name" value="PPP2R1A-like_HEAT"/>
    <property type="match status" value="1"/>
</dbReference>
<dbReference type="InterPro" id="IPR011989">
    <property type="entry name" value="ARM-like"/>
</dbReference>
<dbReference type="PANTHER" id="PTHR10648:SF4">
    <property type="entry name" value="PROTEIN PHOSPHATASE 2 (FORMERLY 2A), REGULATORY SUBUNIT A, BETA ISOFORM-RELATED"/>
    <property type="match status" value="1"/>
</dbReference>
<protein>
    <submittedName>
        <fullName evidence="15">Serine threonine-phosphatase 2A 65 kDa regulatory subunit A beta isoform</fullName>
    </submittedName>
</protein>
<dbReference type="GO" id="GO:0005789">
    <property type="term" value="C:endoplasmic reticulum membrane"/>
    <property type="evidence" value="ECO:0007669"/>
    <property type="project" value="UniProtKB-SubCell"/>
</dbReference>
<dbReference type="PANTHER" id="PTHR10648">
    <property type="entry name" value="SERINE/THREONINE-PROTEIN PHOSPHATASE PP2A 65 KDA REGULATORY SUBUNIT"/>
    <property type="match status" value="1"/>
</dbReference>
<keyword evidence="7 11" id="KW-1133">Transmembrane helix</keyword>
<feature type="repeat" description="HEAT" evidence="10">
    <location>
        <begin position="973"/>
        <end position="1011"/>
    </location>
</feature>
<evidence type="ECO:0000256" key="9">
    <source>
        <dbReference type="ARBA" id="ARBA00038332"/>
    </source>
</evidence>
<feature type="repeat" description="HEAT" evidence="10">
    <location>
        <begin position="735"/>
        <end position="773"/>
    </location>
</feature>
<keyword evidence="17" id="KW-1267">Proteomics identification</keyword>
<dbReference type="InterPro" id="IPR054573">
    <property type="entry name" value="PP2A/SF3B1-like_HEAT"/>
</dbReference>
<evidence type="ECO:0000313" key="15">
    <source>
        <dbReference type="EMBL" id="RXN17553.1"/>
    </source>
</evidence>
<dbReference type="Pfam" id="PF03901">
    <property type="entry name" value="Glyco_transf_22"/>
    <property type="match status" value="2"/>
</dbReference>
<keyword evidence="6" id="KW-0256">Endoplasmic reticulum</keyword>
<dbReference type="AlphaFoldDB" id="A0A498MCL6"/>
<evidence type="ECO:0000259" key="14">
    <source>
        <dbReference type="Pfam" id="PF22956"/>
    </source>
</evidence>
<dbReference type="GO" id="GO:0005634">
    <property type="term" value="C:nucleus"/>
    <property type="evidence" value="ECO:0007669"/>
    <property type="project" value="TreeGrafter"/>
</dbReference>
<feature type="repeat" description="HEAT" evidence="10">
    <location>
        <begin position="934"/>
        <end position="972"/>
    </location>
</feature>